<dbReference type="Pfam" id="PF02515">
    <property type="entry name" value="CoA_transf_3"/>
    <property type="match status" value="1"/>
</dbReference>
<keyword evidence="3" id="KW-1185">Reference proteome</keyword>
<dbReference type="PANTHER" id="PTHR48207:SF3">
    <property type="entry name" value="SUCCINATE--HYDROXYMETHYLGLUTARATE COA-TRANSFERASE"/>
    <property type="match status" value="1"/>
</dbReference>
<gene>
    <name evidence="2" type="ORF">JHX88_11400</name>
</gene>
<evidence type="ECO:0000256" key="1">
    <source>
        <dbReference type="ARBA" id="ARBA00022679"/>
    </source>
</evidence>
<dbReference type="GO" id="GO:0016740">
    <property type="term" value="F:transferase activity"/>
    <property type="evidence" value="ECO:0007669"/>
    <property type="project" value="UniProtKB-KW"/>
</dbReference>
<dbReference type="SUPFAM" id="SSF89796">
    <property type="entry name" value="CoA-transferase family III (CaiB/BaiF)"/>
    <property type="match status" value="1"/>
</dbReference>
<sequence>MTGPLAGIRVVELSHMVMGPSCGLVLADMGADVIKVEPVGEGDKTRHLPGSGAGFFPSFNRNKKSIALDIKSAQGSELLSRLVGTADVFCENFRDGALQRLDLCAATLMSRHPRLIYCSLKGFLSGPYEKRTALDEVVQMMGGLAYMTGPPGRPLRAGCSVNDIMGGLFAATGVIAALFERNATQQGQLVRSGLFENNAYLVSQHMMQLAVTGRPPEPMPARQSAWAIYDVFETSESAQVFVGVVSDQQWERFTSAFGLYELASDLRLSTNRGRVEARESFMPTVRQMFAGLSKSEILTRCEEIGLPFAPINRPQDMFDDPHLKTAGGMIPLTLEDDRAVEIPALPIEMNNRRFGKRLDLPGPGQHSRAIAGDLGYTDAEIDDMLAHGVISE</sequence>
<proteinExistence type="predicted"/>
<dbReference type="InterPro" id="IPR023606">
    <property type="entry name" value="CoA-Trfase_III_dom_1_sf"/>
</dbReference>
<dbReference type="PANTHER" id="PTHR48207">
    <property type="entry name" value="SUCCINATE--HYDROXYMETHYLGLUTARATE COA-TRANSFERASE"/>
    <property type="match status" value="1"/>
</dbReference>
<accession>A0ABY7S3Z0</accession>
<name>A0ABY7S3Z0_9RHOB</name>
<evidence type="ECO:0000313" key="3">
    <source>
        <dbReference type="Proteomes" id="UP001215549"/>
    </source>
</evidence>
<keyword evidence="1 2" id="KW-0808">Transferase</keyword>
<evidence type="ECO:0000313" key="2">
    <source>
        <dbReference type="EMBL" id="WCR01549.1"/>
    </source>
</evidence>
<reference evidence="2 3" key="1">
    <citation type="submission" date="2021-01" db="EMBL/GenBank/DDBJ databases">
        <title>Biogeographic distribution of Paracoccus.</title>
        <authorList>
            <person name="Hollensteiner J."/>
            <person name="Leineberger J."/>
            <person name="Brinkhoff T."/>
            <person name="Daniel R."/>
        </authorList>
    </citation>
    <scope>NUCLEOTIDE SEQUENCE [LARGE SCALE GENOMIC DNA]</scope>
    <source>
        <strain evidence="2 3">DSM 18447</strain>
    </source>
</reference>
<organism evidence="2 3">
    <name type="scientific">Paracoccus saliphilus</name>
    <dbReference type="NCBI Taxonomy" id="405559"/>
    <lineage>
        <taxon>Bacteria</taxon>
        <taxon>Pseudomonadati</taxon>
        <taxon>Pseudomonadota</taxon>
        <taxon>Alphaproteobacteria</taxon>
        <taxon>Rhodobacterales</taxon>
        <taxon>Paracoccaceae</taxon>
        <taxon>Paracoccus</taxon>
    </lineage>
</organism>
<dbReference type="InterPro" id="IPR003673">
    <property type="entry name" value="CoA-Trfase_fam_III"/>
</dbReference>
<dbReference type="InterPro" id="IPR044855">
    <property type="entry name" value="CoA-Trfase_III_dom3_sf"/>
</dbReference>
<dbReference type="InterPro" id="IPR050483">
    <property type="entry name" value="CoA-transferase_III_domain"/>
</dbReference>
<dbReference type="Gene3D" id="3.30.1540.10">
    <property type="entry name" value="formyl-coa transferase, domain 3"/>
    <property type="match status" value="1"/>
</dbReference>
<dbReference type="Gene3D" id="3.40.50.10540">
    <property type="entry name" value="Crotonobetainyl-coa:carnitine coa-transferase, domain 1"/>
    <property type="match status" value="1"/>
</dbReference>
<protein>
    <submittedName>
        <fullName evidence="2">CoA transferase</fullName>
    </submittedName>
</protein>
<dbReference type="EMBL" id="CP067140">
    <property type="protein sequence ID" value="WCR01549.1"/>
    <property type="molecule type" value="Genomic_DNA"/>
</dbReference>
<dbReference type="Proteomes" id="UP001215549">
    <property type="component" value="Chromosome"/>
</dbReference>
<dbReference type="RefSeq" id="WP_076528335.1">
    <property type="nucleotide sequence ID" value="NZ_FTOU01000021.1"/>
</dbReference>